<dbReference type="GO" id="GO:0015074">
    <property type="term" value="P:DNA integration"/>
    <property type="evidence" value="ECO:0007669"/>
    <property type="project" value="InterPro"/>
</dbReference>
<organism evidence="4 5">
    <name type="scientific">Streptomyces phaeofaciens</name>
    <dbReference type="NCBI Taxonomy" id="68254"/>
    <lineage>
        <taxon>Bacteria</taxon>
        <taxon>Bacillati</taxon>
        <taxon>Actinomycetota</taxon>
        <taxon>Actinomycetes</taxon>
        <taxon>Kitasatosporales</taxon>
        <taxon>Streptomycetaceae</taxon>
        <taxon>Streptomyces</taxon>
    </lineage>
</organism>
<dbReference type="AlphaFoldDB" id="A0A918M1S3"/>
<evidence type="ECO:0000259" key="3">
    <source>
        <dbReference type="PROSITE" id="PS51898"/>
    </source>
</evidence>
<evidence type="ECO:0000313" key="4">
    <source>
        <dbReference type="EMBL" id="GGT99288.1"/>
    </source>
</evidence>
<keyword evidence="1" id="KW-0233">DNA recombination</keyword>
<dbReference type="Gene3D" id="1.10.443.10">
    <property type="entry name" value="Intergrase catalytic core"/>
    <property type="match status" value="1"/>
</dbReference>
<sequence>MLALICADVIRPGMRWIFQHGSTHLTLAMERCRDPEGITRMREAIVDRTVRPALGGRALHKVSVIMANKGGLLGDITVGDCVEVVDVQGTVQCQTYAASLFYEVLHGLGQFPADAPATIRPFRSARGQLTIDQLVDRYRIACTPVRDLLVDYLKERQPALDYSTMRHLARVLASYFWRDLELHHPGIDHLRLSPQAARAWKDRARYKTTTVKLPDGSVHEGKALRTNYKSDMLLVRAFYLDIAQWAVEDPARWARWSAPCPISQADVDRRKEARHTKARMDQRTRERLPVLPRLVSGANQRRQTAAARLEALIATAEGEYFTVLGETFRRVPLRNRTGSTWAQGLDGSKRRNLALEEHEAFWGWAAVEVLRHTGIRIEELGELSHHSITQYRLPSTGEIVPLLQIAPSKTDEERLLLVSPELADVLGIIVCRVRDASGAIPLVTSYDNNEQVWNAPMALLFQRTFAGERRPVRDVVLRTLLNATFLSVGLLDDTGRSLRYTPHDFRRLFVTDTVMSGLPPHIAQVICGHKDINTTMGYKAIYPAEAIEAHRAFIARRRSLRPGNEYRTPTAQEWDSFLAHFEKRKLSVGTCARAFGTPCIHEHACVRCAMLRPDPDQRGRLVEIRDNLLARIAEAEREGWLGEVEGLQVSLVGANDKLTQLEAETQRVRTVVDLGMPSLRQLTVRTSETTGPAAPS</sequence>
<comment type="caution">
    <text evidence="4">The sequence shown here is derived from an EMBL/GenBank/DDBJ whole genome shotgun (WGS) entry which is preliminary data.</text>
</comment>
<dbReference type="Pfam" id="PF00589">
    <property type="entry name" value="Phage_integrase"/>
    <property type="match status" value="1"/>
</dbReference>
<dbReference type="Proteomes" id="UP000646776">
    <property type="component" value="Unassembled WGS sequence"/>
</dbReference>
<protein>
    <submittedName>
        <fullName evidence="4">Integrase</fullName>
    </submittedName>
</protein>
<dbReference type="PROSITE" id="PS51898">
    <property type="entry name" value="TYR_RECOMBINASE"/>
    <property type="match status" value="1"/>
</dbReference>
<dbReference type="InterPro" id="IPR002104">
    <property type="entry name" value="Integrase_catalytic"/>
</dbReference>
<evidence type="ECO:0000313" key="5">
    <source>
        <dbReference type="Proteomes" id="UP000646776"/>
    </source>
</evidence>
<name>A0A918M1S3_9ACTN</name>
<dbReference type="InterPro" id="IPR011010">
    <property type="entry name" value="DNA_brk_join_enz"/>
</dbReference>
<accession>A0A918M1S3</accession>
<reference evidence="4" key="2">
    <citation type="submission" date="2020-09" db="EMBL/GenBank/DDBJ databases">
        <authorList>
            <person name="Sun Q."/>
            <person name="Ohkuma M."/>
        </authorList>
    </citation>
    <scope>NUCLEOTIDE SEQUENCE</scope>
    <source>
        <strain evidence="4">JCM 4125</strain>
    </source>
</reference>
<dbReference type="EMBL" id="BMSA01000060">
    <property type="protein sequence ID" value="GGT99288.1"/>
    <property type="molecule type" value="Genomic_DNA"/>
</dbReference>
<dbReference type="RefSeq" id="WP_229871362.1">
    <property type="nucleotide sequence ID" value="NZ_BMSA01000060.1"/>
</dbReference>
<keyword evidence="5" id="KW-1185">Reference proteome</keyword>
<dbReference type="GO" id="GO:0003677">
    <property type="term" value="F:DNA binding"/>
    <property type="evidence" value="ECO:0007669"/>
    <property type="project" value="InterPro"/>
</dbReference>
<evidence type="ECO:0000256" key="1">
    <source>
        <dbReference type="ARBA" id="ARBA00023172"/>
    </source>
</evidence>
<reference evidence="4" key="1">
    <citation type="journal article" date="2014" name="Int. J. Syst. Evol. Microbiol.">
        <title>Complete genome sequence of Corynebacterium casei LMG S-19264T (=DSM 44701T), isolated from a smear-ripened cheese.</title>
        <authorList>
            <consortium name="US DOE Joint Genome Institute (JGI-PGF)"/>
            <person name="Walter F."/>
            <person name="Albersmeier A."/>
            <person name="Kalinowski J."/>
            <person name="Ruckert C."/>
        </authorList>
    </citation>
    <scope>NUCLEOTIDE SEQUENCE</scope>
    <source>
        <strain evidence="4">JCM 4125</strain>
    </source>
</reference>
<dbReference type="InterPro" id="IPR013762">
    <property type="entry name" value="Integrase-like_cat_sf"/>
</dbReference>
<feature type="domain" description="Tyr recombinase" evidence="3">
    <location>
        <begin position="331"/>
        <end position="551"/>
    </location>
</feature>
<dbReference type="CDD" id="cd00397">
    <property type="entry name" value="DNA_BRE_C"/>
    <property type="match status" value="1"/>
</dbReference>
<proteinExistence type="predicted"/>
<keyword evidence="2" id="KW-0175">Coiled coil</keyword>
<gene>
    <name evidence="4" type="ORF">GCM10010226_90550</name>
</gene>
<evidence type="ECO:0000256" key="2">
    <source>
        <dbReference type="SAM" id="Coils"/>
    </source>
</evidence>
<feature type="coiled-coil region" evidence="2">
    <location>
        <begin position="618"/>
        <end position="664"/>
    </location>
</feature>
<dbReference type="SUPFAM" id="SSF56349">
    <property type="entry name" value="DNA breaking-rejoining enzymes"/>
    <property type="match status" value="1"/>
</dbReference>
<dbReference type="GO" id="GO:0006310">
    <property type="term" value="P:DNA recombination"/>
    <property type="evidence" value="ECO:0007669"/>
    <property type="project" value="UniProtKB-KW"/>
</dbReference>